<dbReference type="InterPro" id="IPR002104">
    <property type="entry name" value="Integrase_catalytic"/>
</dbReference>
<dbReference type="GO" id="GO:0006310">
    <property type="term" value="P:DNA recombination"/>
    <property type="evidence" value="ECO:0007669"/>
    <property type="project" value="UniProtKB-KW"/>
</dbReference>
<dbReference type="PROSITE" id="PS51900">
    <property type="entry name" value="CB"/>
    <property type="match status" value="1"/>
</dbReference>
<dbReference type="InterPro" id="IPR010998">
    <property type="entry name" value="Integrase_recombinase_N"/>
</dbReference>
<dbReference type="EMBL" id="WTYC01000001">
    <property type="protein sequence ID" value="MXO46859.1"/>
    <property type="molecule type" value="Genomic_DNA"/>
</dbReference>
<evidence type="ECO:0000259" key="7">
    <source>
        <dbReference type="PROSITE" id="PS51900"/>
    </source>
</evidence>
<evidence type="ECO:0000259" key="6">
    <source>
        <dbReference type="PROSITE" id="PS51898"/>
    </source>
</evidence>
<dbReference type="SUPFAM" id="SSF56349">
    <property type="entry name" value="DNA breaking-rejoining enzymes"/>
    <property type="match status" value="1"/>
</dbReference>
<dbReference type="CDD" id="cd01184">
    <property type="entry name" value="INT_C_like_1"/>
    <property type="match status" value="1"/>
</dbReference>
<proteinExistence type="inferred from homology"/>
<dbReference type="InterPro" id="IPR044068">
    <property type="entry name" value="CB"/>
</dbReference>
<dbReference type="PANTHER" id="PTHR30349:SF41">
    <property type="entry name" value="INTEGRASE_RECOMBINASE PROTEIN MJ0367-RELATED"/>
    <property type="match status" value="1"/>
</dbReference>
<name>A0A844XNJ4_9SPHN</name>
<accession>A0A844XNJ4</accession>
<evidence type="ECO:0000256" key="3">
    <source>
        <dbReference type="ARBA" id="ARBA00023125"/>
    </source>
</evidence>
<dbReference type="OrthoDB" id="9784724at2"/>
<dbReference type="GO" id="GO:0015074">
    <property type="term" value="P:DNA integration"/>
    <property type="evidence" value="ECO:0007669"/>
    <property type="project" value="UniProtKB-KW"/>
</dbReference>
<reference evidence="8 9" key="1">
    <citation type="submission" date="2019-12" db="EMBL/GenBank/DDBJ databases">
        <title>Genomic-based taxomic classification of the family Erythrobacteraceae.</title>
        <authorList>
            <person name="Xu L."/>
        </authorList>
    </citation>
    <scope>NUCLEOTIDE SEQUENCE [LARGE SCALE GENOMIC DNA]</scope>
    <source>
        <strain evidence="8 9">DSM 17792</strain>
    </source>
</reference>
<feature type="domain" description="Tyr recombinase" evidence="6">
    <location>
        <begin position="353"/>
        <end position="567"/>
    </location>
</feature>
<gene>
    <name evidence="8" type="ORF">GRI69_01105</name>
</gene>
<evidence type="ECO:0000313" key="8">
    <source>
        <dbReference type="EMBL" id="MXO46859.1"/>
    </source>
</evidence>
<protein>
    <submittedName>
        <fullName evidence="8">Tyrosine-type recombinase/integrase</fullName>
    </submittedName>
</protein>
<dbReference type="InterPro" id="IPR013762">
    <property type="entry name" value="Integrase-like_cat_sf"/>
</dbReference>
<dbReference type="InterPro" id="IPR046668">
    <property type="entry name" value="DUF6538"/>
</dbReference>
<evidence type="ECO:0000256" key="2">
    <source>
        <dbReference type="ARBA" id="ARBA00022908"/>
    </source>
</evidence>
<keyword evidence="3 5" id="KW-0238">DNA-binding</keyword>
<keyword evidence="9" id="KW-1185">Reference proteome</keyword>
<dbReference type="Proteomes" id="UP000448199">
    <property type="component" value="Unassembled WGS sequence"/>
</dbReference>
<feature type="domain" description="Core-binding (CB)" evidence="7">
    <location>
        <begin position="219"/>
        <end position="331"/>
    </location>
</feature>
<evidence type="ECO:0000256" key="1">
    <source>
        <dbReference type="ARBA" id="ARBA00008857"/>
    </source>
</evidence>
<dbReference type="Pfam" id="PF00589">
    <property type="entry name" value="Phage_integrase"/>
    <property type="match status" value="1"/>
</dbReference>
<evidence type="ECO:0000313" key="9">
    <source>
        <dbReference type="Proteomes" id="UP000448199"/>
    </source>
</evidence>
<dbReference type="Pfam" id="PF20172">
    <property type="entry name" value="DUF6538"/>
    <property type="match status" value="1"/>
</dbReference>
<keyword evidence="2" id="KW-0229">DNA integration</keyword>
<dbReference type="PANTHER" id="PTHR30349">
    <property type="entry name" value="PHAGE INTEGRASE-RELATED"/>
    <property type="match status" value="1"/>
</dbReference>
<dbReference type="RefSeq" id="WP_160726480.1">
    <property type="nucleotide sequence ID" value="NZ_WTYC01000001.1"/>
</dbReference>
<sequence>MSTIRKRAKPATFQKYLWLRGQIYWFRYGVPKRYQSVETRKIIQVSLKTSDIRHASLLAGKMRADLHAEWEGRLKGNPSAIAYQPDNLELMLAATETAYLRIQPKLEQLVRHKKLDTKVAYDGYLKTLRSSRDHYLRAKASEPLPIWLELADKQIQRRNWKLPKDSESYHSFVGMIAEAAIEVISVELAKREGSLGAEPTSLVVKSGLETKERSAEQGETILELFDRYAAYRLAEGRKREDGVAQDRKVIESFASFVGGKRSVGSITPIDIRNWRDTLAALPPTYRKAKAYEGLSMQDAAAKAKAIGAKSISPVTVNKYLSTVSPFLGWCVTNAYAERNPCDGLFFDVAKGKNPRPPFTAEQLRQIFSSPLFTGFLRNGKEHEPGIQKADDWRYWIPIVCFFTGARIGEIAQLRINDVQFEDGIPFLLIRHDEKTGQCTKSGFSRVVPIHSELQRIGFLSFVERQLKAAKGLRTSQLFPEIEVNERGHIGAKPSRFWRDYLERIGIKAGSDGLGAHSFRHTMADALRTAGYLDDEIEVALGHNQKTVTAGYGKVRQGTVKRINKMLENITTPDFVMNSLD</sequence>
<comment type="caution">
    <text evidence="8">The sequence shown here is derived from an EMBL/GenBank/DDBJ whole genome shotgun (WGS) entry which is preliminary data.</text>
</comment>
<dbReference type="GO" id="GO:0003677">
    <property type="term" value="F:DNA binding"/>
    <property type="evidence" value="ECO:0007669"/>
    <property type="project" value="UniProtKB-UniRule"/>
</dbReference>
<dbReference type="Gene3D" id="1.10.150.130">
    <property type="match status" value="1"/>
</dbReference>
<comment type="similarity">
    <text evidence="1">Belongs to the 'phage' integrase family.</text>
</comment>
<dbReference type="InterPro" id="IPR050090">
    <property type="entry name" value="Tyrosine_recombinase_XerCD"/>
</dbReference>
<dbReference type="Gene3D" id="1.10.443.10">
    <property type="entry name" value="Intergrase catalytic core"/>
    <property type="match status" value="1"/>
</dbReference>
<evidence type="ECO:0000256" key="4">
    <source>
        <dbReference type="ARBA" id="ARBA00023172"/>
    </source>
</evidence>
<dbReference type="PROSITE" id="PS51898">
    <property type="entry name" value="TYR_RECOMBINASE"/>
    <property type="match status" value="1"/>
</dbReference>
<evidence type="ECO:0000256" key="5">
    <source>
        <dbReference type="PROSITE-ProRule" id="PRU01248"/>
    </source>
</evidence>
<dbReference type="AlphaFoldDB" id="A0A844XNJ4"/>
<organism evidence="8 9">
    <name type="scientific">Qipengyuania vulgaris</name>
    <dbReference type="NCBI Taxonomy" id="291985"/>
    <lineage>
        <taxon>Bacteria</taxon>
        <taxon>Pseudomonadati</taxon>
        <taxon>Pseudomonadota</taxon>
        <taxon>Alphaproteobacteria</taxon>
        <taxon>Sphingomonadales</taxon>
        <taxon>Erythrobacteraceae</taxon>
        <taxon>Qipengyuania</taxon>
    </lineage>
</organism>
<keyword evidence="4" id="KW-0233">DNA recombination</keyword>
<dbReference type="InterPro" id="IPR011010">
    <property type="entry name" value="DNA_brk_join_enz"/>
</dbReference>